<dbReference type="Gene3D" id="1.20.272.10">
    <property type="match status" value="1"/>
</dbReference>
<dbReference type="EC" id="2.7.7.7" evidence="1"/>
<evidence type="ECO:0000256" key="1">
    <source>
        <dbReference type="ARBA" id="ARBA00012417"/>
    </source>
</evidence>
<comment type="similarity">
    <text evidence="6">Belongs to the DNA polymerase HolA subunit family.</text>
</comment>
<organism evidence="8 9">
    <name type="scientific">Treponema berlinense</name>
    <dbReference type="NCBI Taxonomy" id="225004"/>
    <lineage>
        <taxon>Bacteria</taxon>
        <taxon>Pseudomonadati</taxon>
        <taxon>Spirochaetota</taxon>
        <taxon>Spirochaetia</taxon>
        <taxon>Spirochaetales</taxon>
        <taxon>Treponemataceae</taxon>
        <taxon>Treponema</taxon>
    </lineage>
</organism>
<comment type="catalytic activity">
    <reaction evidence="7">
        <text>DNA(n) + a 2'-deoxyribonucleoside 5'-triphosphate = DNA(n+1) + diphosphate</text>
        <dbReference type="Rhea" id="RHEA:22508"/>
        <dbReference type="Rhea" id="RHEA-COMP:17339"/>
        <dbReference type="Rhea" id="RHEA-COMP:17340"/>
        <dbReference type="ChEBI" id="CHEBI:33019"/>
        <dbReference type="ChEBI" id="CHEBI:61560"/>
        <dbReference type="ChEBI" id="CHEBI:173112"/>
        <dbReference type="EC" id="2.7.7.7"/>
    </reaction>
</comment>
<dbReference type="RefSeq" id="WP_078931375.1">
    <property type="nucleotide sequence ID" value="NZ_FUXC01000009.1"/>
</dbReference>
<evidence type="ECO:0000256" key="5">
    <source>
        <dbReference type="ARBA" id="ARBA00022932"/>
    </source>
</evidence>
<dbReference type="OrthoDB" id="367647at2"/>
<dbReference type="InterPro" id="IPR008921">
    <property type="entry name" value="DNA_pol3_clamp-load_cplx_C"/>
</dbReference>
<gene>
    <name evidence="8" type="ORF">SAMN02745152_01643</name>
</gene>
<keyword evidence="4" id="KW-0235">DNA replication</keyword>
<keyword evidence="9" id="KW-1185">Reference proteome</keyword>
<dbReference type="InterPro" id="IPR027417">
    <property type="entry name" value="P-loop_NTPase"/>
</dbReference>
<name>A0A1T4PKR0_9SPIR</name>
<evidence type="ECO:0000313" key="9">
    <source>
        <dbReference type="Proteomes" id="UP000190395"/>
    </source>
</evidence>
<evidence type="ECO:0000256" key="3">
    <source>
        <dbReference type="ARBA" id="ARBA00022695"/>
    </source>
</evidence>
<sequence length="338" mass="38226">MSAPIYLYTGPEAGEKNDQILALKEELRKKMGSSDDFVYYGTDLNMSDVVAQLMTESLFIPATFVTIRNAELVKDKKDIDMLAQWVQTAEKTKKETTVLVLVSDELKVDSKLEKLVPAANKKVFWEMFENRKEQWLYSFFKKNGYALEPDAAASILEMVENNTEALRNECSRFFMCFEPGHFVTAADVEQILAHNREESAFTLFGAMVEQKLPRKRFEDCLEILQKIRLSKKDSDAVVIIAGLLYCFRKLALWQSLHAAGSPNEAELKKNGFTSKTARSQYSSASRIWSSGQVAAIVALLSKTDIDIRSSGTAFQDTLLSLMIYEIIIKNGAYCSEYE</sequence>
<evidence type="ECO:0000256" key="6">
    <source>
        <dbReference type="ARBA" id="ARBA00034754"/>
    </source>
</evidence>
<evidence type="ECO:0000256" key="4">
    <source>
        <dbReference type="ARBA" id="ARBA00022705"/>
    </source>
</evidence>
<keyword evidence="3" id="KW-0548">Nucleotidyltransferase</keyword>
<proteinExistence type="inferred from homology"/>
<dbReference type="STRING" id="225004.SAMN02745152_01643"/>
<dbReference type="GO" id="GO:0009360">
    <property type="term" value="C:DNA polymerase III complex"/>
    <property type="evidence" value="ECO:0007669"/>
    <property type="project" value="TreeGrafter"/>
</dbReference>
<keyword evidence="5" id="KW-0239">DNA-directed DNA polymerase</keyword>
<dbReference type="PANTHER" id="PTHR34388">
    <property type="entry name" value="DNA POLYMERASE III SUBUNIT DELTA"/>
    <property type="match status" value="1"/>
</dbReference>
<dbReference type="EMBL" id="FUXC01000009">
    <property type="protein sequence ID" value="SJZ92163.1"/>
    <property type="molecule type" value="Genomic_DNA"/>
</dbReference>
<dbReference type="Proteomes" id="UP000190395">
    <property type="component" value="Unassembled WGS sequence"/>
</dbReference>
<evidence type="ECO:0000313" key="8">
    <source>
        <dbReference type="EMBL" id="SJZ92163.1"/>
    </source>
</evidence>
<dbReference type="GO" id="GO:0006261">
    <property type="term" value="P:DNA-templated DNA replication"/>
    <property type="evidence" value="ECO:0007669"/>
    <property type="project" value="TreeGrafter"/>
</dbReference>
<dbReference type="Gene3D" id="3.40.50.300">
    <property type="entry name" value="P-loop containing nucleotide triphosphate hydrolases"/>
    <property type="match status" value="1"/>
</dbReference>
<dbReference type="GeneID" id="303367875"/>
<dbReference type="PANTHER" id="PTHR34388:SF1">
    <property type="entry name" value="DNA POLYMERASE III SUBUNIT DELTA"/>
    <property type="match status" value="1"/>
</dbReference>
<protein>
    <recommendedName>
        <fullName evidence="1">DNA-directed DNA polymerase</fullName>
        <ecNumber evidence="1">2.7.7.7</ecNumber>
    </recommendedName>
</protein>
<accession>A0A1T4PKR0</accession>
<dbReference type="InterPro" id="IPR005790">
    <property type="entry name" value="DNA_polIII_delta"/>
</dbReference>
<reference evidence="8 9" key="1">
    <citation type="submission" date="2017-02" db="EMBL/GenBank/DDBJ databases">
        <authorList>
            <person name="Peterson S.W."/>
        </authorList>
    </citation>
    <scope>NUCLEOTIDE SEQUENCE [LARGE SCALE GENOMIC DNA]</scope>
    <source>
        <strain evidence="8 9">ATCC BAA-909</strain>
    </source>
</reference>
<dbReference type="GO" id="GO:0003677">
    <property type="term" value="F:DNA binding"/>
    <property type="evidence" value="ECO:0007669"/>
    <property type="project" value="InterPro"/>
</dbReference>
<dbReference type="GO" id="GO:0003887">
    <property type="term" value="F:DNA-directed DNA polymerase activity"/>
    <property type="evidence" value="ECO:0007669"/>
    <property type="project" value="UniProtKB-KW"/>
</dbReference>
<evidence type="ECO:0000256" key="7">
    <source>
        <dbReference type="ARBA" id="ARBA00049244"/>
    </source>
</evidence>
<dbReference type="Gene3D" id="1.10.8.60">
    <property type="match status" value="1"/>
</dbReference>
<keyword evidence="2" id="KW-0808">Transferase</keyword>
<dbReference type="NCBIfam" id="TIGR01128">
    <property type="entry name" value="holA"/>
    <property type="match status" value="1"/>
</dbReference>
<dbReference type="AlphaFoldDB" id="A0A1T4PKR0"/>
<dbReference type="SUPFAM" id="SSF48019">
    <property type="entry name" value="post-AAA+ oligomerization domain-like"/>
    <property type="match status" value="1"/>
</dbReference>
<dbReference type="SUPFAM" id="SSF52540">
    <property type="entry name" value="P-loop containing nucleoside triphosphate hydrolases"/>
    <property type="match status" value="1"/>
</dbReference>
<evidence type="ECO:0000256" key="2">
    <source>
        <dbReference type="ARBA" id="ARBA00022679"/>
    </source>
</evidence>